<keyword evidence="5" id="KW-1185">Reference proteome</keyword>
<accession>A0ABV6I8R8</accession>
<keyword evidence="3 4" id="KW-0012">Acyltransferase</keyword>
<dbReference type="PANTHER" id="PTHR30420">
    <property type="entry name" value="N-SUCCINYLARGININE DIHYDROLASE"/>
    <property type="match status" value="1"/>
</dbReference>
<evidence type="ECO:0000256" key="2">
    <source>
        <dbReference type="ARBA" id="ARBA00022679"/>
    </source>
</evidence>
<keyword evidence="1" id="KW-0056">Arginine metabolism</keyword>
<evidence type="ECO:0000256" key="3">
    <source>
        <dbReference type="ARBA" id="ARBA00023315"/>
    </source>
</evidence>
<dbReference type="Pfam" id="PF04958">
    <property type="entry name" value="AstA"/>
    <property type="match status" value="1"/>
</dbReference>
<name>A0ABV6I8R8_9BURK</name>
<dbReference type="NCBIfam" id="TIGR03243">
    <property type="entry name" value="arg_catab_AOST"/>
    <property type="match status" value="1"/>
</dbReference>
<proteinExistence type="predicted"/>
<dbReference type="Gene3D" id="2.40.40.20">
    <property type="match status" value="1"/>
</dbReference>
<dbReference type="EMBL" id="JBHLXJ010000002">
    <property type="protein sequence ID" value="MFC0348217.1"/>
    <property type="molecule type" value="Genomic_DNA"/>
</dbReference>
<evidence type="ECO:0000313" key="4">
    <source>
        <dbReference type="EMBL" id="MFC0348217.1"/>
    </source>
</evidence>
<keyword evidence="2 4" id="KW-0808">Transferase</keyword>
<dbReference type="GO" id="GO:0008791">
    <property type="term" value="F:arginine N-succinyltransferase activity"/>
    <property type="evidence" value="ECO:0007669"/>
    <property type="project" value="UniProtKB-EC"/>
</dbReference>
<dbReference type="Proteomes" id="UP001589844">
    <property type="component" value="Unassembled WGS sequence"/>
</dbReference>
<comment type="caution">
    <text evidence="4">The sequence shown here is derived from an EMBL/GenBank/DDBJ whole genome shotgun (WGS) entry which is preliminary data.</text>
</comment>
<dbReference type="SUPFAM" id="SSF55729">
    <property type="entry name" value="Acyl-CoA N-acyltransferases (Nat)"/>
    <property type="match status" value="1"/>
</dbReference>
<evidence type="ECO:0000256" key="1">
    <source>
        <dbReference type="ARBA" id="ARBA00022503"/>
    </source>
</evidence>
<reference evidence="4 5" key="1">
    <citation type="submission" date="2024-09" db="EMBL/GenBank/DDBJ databases">
        <authorList>
            <person name="Sun Q."/>
            <person name="Mori K."/>
        </authorList>
    </citation>
    <scope>NUCLEOTIDE SEQUENCE [LARGE SCALE GENOMIC DNA]</scope>
    <source>
        <strain evidence="4 5">CCM 8677</strain>
    </source>
</reference>
<protein>
    <submittedName>
        <fullName evidence="4">Arginine N-succinyltransferase</fullName>
        <ecNumber evidence="4">2.3.1.109</ecNumber>
    </submittedName>
</protein>
<organism evidence="4 5">
    <name type="scientific">Undibacterium danionis</name>
    <dbReference type="NCBI Taxonomy" id="1812100"/>
    <lineage>
        <taxon>Bacteria</taxon>
        <taxon>Pseudomonadati</taxon>
        <taxon>Pseudomonadota</taxon>
        <taxon>Betaproteobacteria</taxon>
        <taxon>Burkholderiales</taxon>
        <taxon>Oxalobacteraceae</taxon>
        <taxon>Undibacterium</taxon>
    </lineage>
</organism>
<gene>
    <name evidence="4" type="ORF">ACFFJH_00195</name>
</gene>
<dbReference type="InterPro" id="IPR016181">
    <property type="entry name" value="Acyl_CoA_acyltransferase"/>
</dbReference>
<evidence type="ECO:0000313" key="5">
    <source>
        <dbReference type="Proteomes" id="UP001589844"/>
    </source>
</evidence>
<sequence length="351" mass="38566">MNQATNHLVKHLDYLLRPATLDDLDTIERFSKASTFGIHTLKPGRARLAERLERSHKAFAGTDSFHGDEIYHFVLEDLNAGRIVGTSGIVTSAGSNGRFYCYRNEFSVHASEELGISNREHTLRLCEDLSGHTLLSSFYIEPEYSATLAPQLLSRGRLLFIRNFPHLFAERIAAENPGLCDELGNSPFWNALGGRFLKMPFPEAEQRTGGRSKSFIAELMPRSPIYVSLLAEDAQWAMGQLHPDGELPFGILVSEGFDVDSFVDIFDGGPIAEARVAMLKSVVSALDVTLKASADLEQDPYLVANMDRSGFRATLTRASVVDNTLQLTPSAIERLGLKLGSSACAVNVSDT</sequence>
<dbReference type="PANTHER" id="PTHR30420:SF1">
    <property type="entry name" value="ARGININE N-SUCCINYLTRANSFERASE"/>
    <property type="match status" value="1"/>
</dbReference>
<dbReference type="InterPro" id="IPR007041">
    <property type="entry name" value="Arg_succinylTrfase_AstA/AruG"/>
</dbReference>
<dbReference type="EC" id="2.3.1.109" evidence="4"/>